<evidence type="ECO:0000256" key="5">
    <source>
        <dbReference type="PROSITE-ProRule" id="PRU00042"/>
    </source>
</evidence>
<dbReference type="SMART" id="SM00355">
    <property type="entry name" value="ZnF_C2H2"/>
    <property type="match status" value="7"/>
</dbReference>
<dbReference type="Proteomes" id="UP000000305">
    <property type="component" value="Unassembled WGS sequence"/>
</dbReference>
<dbReference type="PANTHER" id="PTHR19818:SF161">
    <property type="entry name" value="C2H2-TYPE DOMAIN-CONTAINING PROTEIN"/>
    <property type="match status" value="1"/>
</dbReference>
<feature type="domain" description="C2H2-type" evidence="6">
    <location>
        <begin position="97"/>
        <end position="126"/>
    </location>
</feature>
<feature type="non-terminal residue" evidence="7">
    <location>
        <position position="269"/>
    </location>
</feature>
<dbReference type="InterPro" id="IPR050329">
    <property type="entry name" value="GLI_C2H2-zinc-finger"/>
</dbReference>
<accession>E9G1K3</accession>
<organism evidence="7 8">
    <name type="scientific">Daphnia pulex</name>
    <name type="common">Water flea</name>
    <dbReference type="NCBI Taxonomy" id="6669"/>
    <lineage>
        <taxon>Eukaryota</taxon>
        <taxon>Metazoa</taxon>
        <taxon>Ecdysozoa</taxon>
        <taxon>Arthropoda</taxon>
        <taxon>Crustacea</taxon>
        <taxon>Branchiopoda</taxon>
        <taxon>Diplostraca</taxon>
        <taxon>Cladocera</taxon>
        <taxon>Anomopoda</taxon>
        <taxon>Daphniidae</taxon>
        <taxon>Daphnia</taxon>
    </lineage>
</organism>
<evidence type="ECO:0000256" key="3">
    <source>
        <dbReference type="ARBA" id="ARBA00022771"/>
    </source>
</evidence>
<dbReference type="GO" id="GO:0006357">
    <property type="term" value="P:regulation of transcription by RNA polymerase II"/>
    <property type="evidence" value="ECO:0000318"/>
    <property type="project" value="GO_Central"/>
</dbReference>
<dbReference type="GO" id="GO:0045944">
    <property type="term" value="P:positive regulation of transcription by RNA polymerase II"/>
    <property type="evidence" value="ECO:0007669"/>
    <property type="project" value="UniProtKB-ARBA"/>
</dbReference>
<evidence type="ECO:0000313" key="8">
    <source>
        <dbReference type="Proteomes" id="UP000000305"/>
    </source>
</evidence>
<dbReference type="KEGG" id="dpx:DAPPUDRAFT_44316"/>
<evidence type="ECO:0000259" key="6">
    <source>
        <dbReference type="PROSITE" id="PS50157"/>
    </source>
</evidence>
<dbReference type="EMBL" id="GL732529">
    <property type="protein sequence ID" value="EFX86796.1"/>
    <property type="molecule type" value="Genomic_DNA"/>
</dbReference>
<protein>
    <recommendedName>
        <fullName evidence="6">C2H2-type domain-containing protein</fullName>
    </recommendedName>
</protein>
<feature type="domain" description="C2H2-type" evidence="6">
    <location>
        <begin position="3"/>
        <end position="31"/>
    </location>
</feature>
<feature type="domain" description="C2H2-type" evidence="6">
    <location>
        <begin position="178"/>
        <end position="206"/>
    </location>
</feature>
<feature type="domain" description="C2H2-type" evidence="6">
    <location>
        <begin position="222"/>
        <end position="249"/>
    </location>
</feature>
<dbReference type="FunFam" id="3.30.160.60:FF:000893">
    <property type="entry name" value="Zinc finger protein 641"/>
    <property type="match status" value="1"/>
</dbReference>
<dbReference type="FunFam" id="3.30.160.60:FF:004944">
    <property type="match status" value="1"/>
</dbReference>
<gene>
    <name evidence="7" type="ORF">DAPPUDRAFT_44316</name>
</gene>
<feature type="domain" description="C2H2-type" evidence="6">
    <location>
        <begin position="35"/>
        <end position="62"/>
    </location>
</feature>
<dbReference type="PROSITE" id="PS00028">
    <property type="entry name" value="ZINC_FINGER_C2H2_1"/>
    <property type="match status" value="6"/>
</dbReference>
<keyword evidence="4" id="KW-0862">Zinc</keyword>
<dbReference type="Pfam" id="PF00096">
    <property type="entry name" value="zf-C2H2"/>
    <property type="match status" value="2"/>
</dbReference>
<dbReference type="GO" id="GO:0000977">
    <property type="term" value="F:RNA polymerase II transcription regulatory region sequence-specific DNA binding"/>
    <property type="evidence" value="ECO:0000318"/>
    <property type="project" value="GO_Central"/>
</dbReference>
<dbReference type="STRING" id="6669.E9G1K3"/>
<dbReference type="Gene3D" id="3.30.160.60">
    <property type="entry name" value="Classic Zinc Finger"/>
    <property type="match status" value="6"/>
</dbReference>
<evidence type="ECO:0000256" key="2">
    <source>
        <dbReference type="ARBA" id="ARBA00022737"/>
    </source>
</evidence>
<reference evidence="7 8" key="1">
    <citation type="journal article" date="2011" name="Science">
        <title>The ecoresponsive genome of Daphnia pulex.</title>
        <authorList>
            <person name="Colbourne J.K."/>
            <person name="Pfrender M.E."/>
            <person name="Gilbert D."/>
            <person name="Thomas W.K."/>
            <person name="Tucker A."/>
            <person name="Oakley T.H."/>
            <person name="Tokishita S."/>
            <person name="Aerts A."/>
            <person name="Arnold G.J."/>
            <person name="Basu M.K."/>
            <person name="Bauer D.J."/>
            <person name="Caceres C.E."/>
            <person name="Carmel L."/>
            <person name="Casola C."/>
            <person name="Choi J.H."/>
            <person name="Detter J.C."/>
            <person name="Dong Q."/>
            <person name="Dusheyko S."/>
            <person name="Eads B.D."/>
            <person name="Frohlich T."/>
            <person name="Geiler-Samerotte K.A."/>
            <person name="Gerlach D."/>
            <person name="Hatcher P."/>
            <person name="Jogdeo S."/>
            <person name="Krijgsveld J."/>
            <person name="Kriventseva E.V."/>
            <person name="Kultz D."/>
            <person name="Laforsch C."/>
            <person name="Lindquist E."/>
            <person name="Lopez J."/>
            <person name="Manak J.R."/>
            <person name="Muller J."/>
            <person name="Pangilinan J."/>
            <person name="Patwardhan R.P."/>
            <person name="Pitluck S."/>
            <person name="Pritham E.J."/>
            <person name="Rechtsteiner A."/>
            <person name="Rho M."/>
            <person name="Rogozin I.B."/>
            <person name="Sakarya O."/>
            <person name="Salamov A."/>
            <person name="Schaack S."/>
            <person name="Shapiro H."/>
            <person name="Shiga Y."/>
            <person name="Skalitzky C."/>
            <person name="Smith Z."/>
            <person name="Souvorov A."/>
            <person name="Sung W."/>
            <person name="Tang Z."/>
            <person name="Tsuchiya D."/>
            <person name="Tu H."/>
            <person name="Vos H."/>
            <person name="Wang M."/>
            <person name="Wolf Y.I."/>
            <person name="Yamagata H."/>
            <person name="Yamada T."/>
            <person name="Ye Y."/>
            <person name="Shaw J.R."/>
            <person name="Andrews J."/>
            <person name="Crease T.J."/>
            <person name="Tang H."/>
            <person name="Lucas S.M."/>
            <person name="Robertson H.M."/>
            <person name="Bork P."/>
            <person name="Koonin E.V."/>
            <person name="Zdobnov E.M."/>
            <person name="Grigoriev I.V."/>
            <person name="Lynch M."/>
            <person name="Boore J.L."/>
        </authorList>
    </citation>
    <scope>NUCLEOTIDE SEQUENCE [LARGE SCALE GENOMIC DNA]</scope>
</reference>
<dbReference type="OrthoDB" id="6408474at2759"/>
<dbReference type="InParanoid" id="E9G1K3"/>
<feature type="domain" description="C2H2-type" evidence="6">
    <location>
        <begin position="67"/>
        <end position="96"/>
    </location>
</feature>
<dbReference type="PhylomeDB" id="E9G1K3"/>
<sequence length="269" mass="31691">QPYECKTCGSRFSRKFHKTRHMKQRGCDGTPRNQFNCEFCGKHFSRKDNMLEHVKSHMGQKKKRVKLSCPFPKCEKTFSGKPQLQAHLSVHSGLRPYNCSFDDCHKNFPSPAALKKHLHSHNQENPFQCPQCDARFVAKHSLNRHIKIHDGKGSIKSYESQQKPLDDHIKAHLSEESFECEICFRTYKRIWRLKNHYRQKHHGDLYDKSNSIVAENPLTYPHACDRCPRKFDKKQALQVHYVTHIQVRPFSLLRGLLVNGFFFLIRKLH</sequence>
<evidence type="ECO:0000313" key="7">
    <source>
        <dbReference type="EMBL" id="EFX86796.1"/>
    </source>
</evidence>
<dbReference type="Pfam" id="PF13894">
    <property type="entry name" value="zf-C2H2_4"/>
    <property type="match status" value="2"/>
</dbReference>
<dbReference type="PANTHER" id="PTHR19818">
    <property type="entry name" value="ZINC FINGER PROTEIN ZIC AND GLI"/>
    <property type="match status" value="1"/>
</dbReference>
<evidence type="ECO:0000256" key="1">
    <source>
        <dbReference type="ARBA" id="ARBA00022723"/>
    </source>
</evidence>
<keyword evidence="3 5" id="KW-0863">Zinc-finger</keyword>
<keyword evidence="8" id="KW-1185">Reference proteome</keyword>
<dbReference type="AlphaFoldDB" id="E9G1K3"/>
<dbReference type="GO" id="GO:0005634">
    <property type="term" value="C:nucleus"/>
    <property type="evidence" value="ECO:0000318"/>
    <property type="project" value="GO_Central"/>
</dbReference>
<dbReference type="GO" id="GO:0008270">
    <property type="term" value="F:zinc ion binding"/>
    <property type="evidence" value="ECO:0007669"/>
    <property type="project" value="UniProtKB-KW"/>
</dbReference>
<evidence type="ECO:0000256" key="4">
    <source>
        <dbReference type="ARBA" id="ARBA00022833"/>
    </source>
</evidence>
<dbReference type="GO" id="GO:0000981">
    <property type="term" value="F:DNA-binding transcription factor activity, RNA polymerase II-specific"/>
    <property type="evidence" value="ECO:0000318"/>
    <property type="project" value="GO_Central"/>
</dbReference>
<dbReference type="InterPro" id="IPR013087">
    <property type="entry name" value="Znf_C2H2_type"/>
</dbReference>
<name>E9G1K3_DAPPU</name>
<dbReference type="PROSITE" id="PS50157">
    <property type="entry name" value="ZINC_FINGER_C2H2_2"/>
    <property type="match status" value="7"/>
</dbReference>
<dbReference type="HOGENOM" id="CLU_1036534_0_0_1"/>
<dbReference type="SUPFAM" id="SSF57667">
    <property type="entry name" value="beta-beta-alpha zinc fingers"/>
    <property type="match status" value="5"/>
</dbReference>
<dbReference type="InterPro" id="IPR036236">
    <property type="entry name" value="Znf_C2H2_sf"/>
</dbReference>
<feature type="domain" description="C2H2-type" evidence="6">
    <location>
        <begin position="127"/>
        <end position="154"/>
    </location>
</feature>
<dbReference type="eggNOG" id="KOG1721">
    <property type="taxonomic scope" value="Eukaryota"/>
</dbReference>
<proteinExistence type="predicted"/>
<dbReference type="OMA" id="MEEKCHY"/>
<keyword evidence="1" id="KW-0479">Metal-binding</keyword>
<keyword evidence="2" id="KW-0677">Repeat</keyword>